<protein>
    <submittedName>
        <fullName evidence="6">DegT/DnrJ/EryC1/StrS family aminotransferase</fullName>
        <ecNumber evidence="6">2.6.1.-</ecNumber>
    </submittedName>
</protein>
<evidence type="ECO:0000256" key="4">
    <source>
        <dbReference type="PIRSR" id="PIRSR000390-2"/>
    </source>
</evidence>
<evidence type="ECO:0000313" key="6">
    <source>
        <dbReference type="EMBL" id="WMC89780.1"/>
    </source>
</evidence>
<sequence>MFRLPVFREPLHVGRPNIGDREKLREKIDDALDRRWLSSGPLVRELEERVAALAGTAHAVATCNATVALQLAARATGVQAGAEVIVPSFTWVATPHALDWIGLTPVFCDVDEETAGIDPAHAEKLVGPATGAILGVHAFGRPCPIDELTELADRHGLPLLFDAAHALGSTHRGRPVGGFGSAEVFSFHATKFINSFEGGALVTDDPRVAERARAMRNFGIGEDREVISSGTNAKMSEASAAMGLVSLERVDALIDQNTRNHRLYEEGLAGLPGISVRGQAPGERANHQYLVIEIDQAAAGVHADQVHAVLERHNVLARRYFHPCCHQLAPYSDRPETHAPLPLPRSEALAERVLALPTGEVIGEEEIDGVCRIIRWAVETGCADGAPSTTD</sequence>
<comment type="similarity">
    <text evidence="2 5">Belongs to the DegT/DnrJ/EryC1 family.</text>
</comment>
<dbReference type="PANTHER" id="PTHR30244:SF9">
    <property type="entry name" value="PROTEIN RV3402C"/>
    <property type="match status" value="1"/>
</dbReference>
<dbReference type="GO" id="GO:0008483">
    <property type="term" value="F:transaminase activity"/>
    <property type="evidence" value="ECO:0007669"/>
    <property type="project" value="UniProtKB-KW"/>
</dbReference>
<dbReference type="Pfam" id="PF01041">
    <property type="entry name" value="DegT_DnrJ_EryC1"/>
    <property type="match status" value="1"/>
</dbReference>
<reference evidence="6" key="1">
    <citation type="submission" date="2023-03" db="EMBL/GenBank/DDBJ databases">
        <title>Borrelidin-producing and root-colonizing Streptomyces rochei is a potent biopesticide for soil-borne oomycete-caused plant diseases.</title>
        <authorList>
            <person name="Zhou D."/>
            <person name="Wang X."/>
            <person name="Navarro-Munoz J.C."/>
            <person name="Li W."/>
            <person name="Li J."/>
            <person name="Jiu M."/>
            <person name="Deng S."/>
            <person name="Ye Y."/>
            <person name="Daly P."/>
            <person name="Wei L."/>
        </authorList>
    </citation>
    <scope>NUCLEOTIDE SEQUENCE</scope>
    <source>
        <strain evidence="6">JK1</strain>
    </source>
</reference>
<evidence type="ECO:0000256" key="1">
    <source>
        <dbReference type="ARBA" id="ARBA00022898"/>
    </source>
</evidence>
<dbReference type="RefSeq" id="WP_261700060.1">
    <property type="nucleotide sequence ID" value="NZ_CP121271.1"/>
</dbReference>
<dbReference type="SUPFAM" id="SSF53383">
    <property type="entry name" value="PLP-dependent transferases"/>
    <property type="match status" value="1"/>
</dbReference>
<keyword evidence="1 4" id="KW-0663">Pyridoxal phosphate</keyword>
<name>A0AAX3ZRP3_STRRO</name>
<dbReference type="Proteomes" id="UP001231701">
    <property type="component" value="Chromosome"/>
</dbReference>
<dbReference type="GO" id="GO:0000271">
    <property type="term" value="P:polysaccharide biosynthetic process"/>
    <property type="evidence" value="ECO:0007669"/>
    <property type="project" value="TreeGrafter"/>
</dbReference>
<keyword evidence="6" id="KW-0808">Transferase</keyword>
<dbReference type="PIRSF" id="PIRSF000390">
    <property type="entry name" value="PLP_StrS"/>
    <property type="match status" value="1"/>
</dbReference>
<dbReference type="InterPro" id="IPR015424">
    <property type="entry name" value="PyrdxlP-dep_Trfase"/>
</dbReference>
<dbReference type="InterPro" id="IPR015422">
    <property type="entry name" value="PyrdxlP-dep_Trfase_small"/>
</dbReference>
<dbReference type="Gene3D" id="3.90.1150.10">
    <property type="entry name" value="Aspartate Aminotransferase, domain 1"/>
    <property type="match status" value="1"/>
</dbReference>
<keyword evidence="6" id="KW-0032">Aminotransferase</keyword>
<feature type="modified residue" description="N6-(pyridoxal phosphate)lysine" evidence="4">
    <location>
        <position position="191"/>
    </location>
</feature>
<dbReference type="AlphaFoldDB" id="A0AAX3ZRP3"/>
<gene>
    <name evidence="6" type="ORF">P7W03_31120</name>
</gene>
<dbReference type="EC" id="2.6.1.-" evidence="6"/>
<dbReference type="Gene3D" id="3.40.640.10">
    <property type="entry name" value="Type I PLP-dependent aspartate aminotransferase-like (Major domain)"/>
    <property type="match status" value="1"/>
</dbReference>
<dbReference type="GO" id="GO:0030170">
    <property type="term" value="F:pyridoxal phosphate binding"/>
    <property type="evidence" value="ECO:0007669"/>
    <property type="project" value="TreeGrafter"/>
</dbReference>
<organism evidence="6 7">
    <name type="scientific">Streptomyces rochei</name>
    <name type="common">Streptomyces parvullus</name>
    <dbReference type="NCBI Taxonomy" id="1928"/>
    <lineage>
        <taxon>Bacteria</taxon>
        <taxon>Bacillati</taxon>
        <taxon>Actinomycetota</taxon>
        <taxon>Actinomycetes</taxon>
        <taxon>Kitasatosporales</taxon>
        <taxon>Streptomycetaceae</taxon>
        <taxon>Streptomyces</taxon>
        <taxon>Streptomyces rochei group</taxon>
    </lineage>
</organism>
<evidence type="ECO:0000313" key="7">
    <source>
        <dbReference type="Proteomes" id="UP001231701"/>
    </source>
</evidence>
<dbReference type="InterPro" id="IPR000653">
    <property type="entry name" value="DegT/StrS_aminotransferase"/>
</dbReference>
<evidence type="ECO:0000256" key="3">
    <source>
        <dbReference type="PIRSR" id="PIRSR000390-1"/>
    </source>
</evidence>
<feature type="active site" description="Proton acceptor" evidence="3">
    <location>
        <position position="191"/>
    </location>
</feature>
<dbReference type="InterPro" id="IPR015421">
    <property type="entry name" value="PyrdxlP-dep_Trfase_major"/>
</dbReference>
<evidence type="ECO:0000256" key="2">
    <source>
        <dbReference type="ARBA" id="ARBA00037999"/>
    </source>
</evidence>
<dbReference type="PANTHER" id="PTHR30244">
    <property type="entry name" value="TRANSAMINASE"/>
    <property type="match status" value="1"/>
</dbReference>
<dbReference type="CDD" id="cd00616">
    <property type="entry name" value="AHBA_syn"/>
    <property type="match status" value="1"/>
</dbReference>
<accession>A0AAX3ZRP3</accession>
<evidence type="ECO:0000256" key="5">
    <source>
        <dbReference type="RuleBase" id="RU004508"/>
    </source>
</evidence>
<dbReference type="GeneID" id="90946582"/>
<proteinExistence type="inferred from homology"/>
<dbReference type="EMBL" id="CP121271">
    <property type="protein sequence ID" value="WMC89780.1"/>
    <property type="molecule type" value="Genomic_DNA"/>
</dbReference>